<sequence>SESSNLTRTTGQMYDGSKVWSLRAPPSHSGFTWDAHLLWSCGGQEKKNHKNCRRRPSVILR</sequence>
<accession>A0ABV0WYY4</accession>
<evidence type="ECO:0000313" key="2">
    <source>
        <dbReference type="Proteomes" id="UP001444071"/>
    </source>
</evidence>
<gene>
    <name evidence="1" type="ORF">XENORESO_013361</name>
</gene>
<dbReference type="EMBL" id="JAHRIM010074237">
    <property type="protein sequence ID" value="MEQ2274063.1"/>
    <property type="molecule type" value="Genomic_DNA"/>
</dbReference>
<proteinExistence type="predicted"/>
<reference evidence="1 2" key="1">
    <citation type="submission" date="2021-06" db="EMBL/GenBank/DDBJ databases">
        <authorList>
            <person name="Palmer J.M."/>
        </authorList>
    </citation>
    <scope>NUCLEOTIDE SEQUENCE [LARGE SCALE GENOMIC DNA]</scope>
    <source>
        <strain evidence="1 2">XR_2019</strain>
        <tissue evidence="1">Muscle</tissue>
    </source>
</reference>
<name>A0ABV0WYY4_9TELE</name>
<dbReference type="Proteomes" id="UP001444071">
    <property type="component" value="Unassembled WGS sequence"/>
</dbReference>
<protein>
    <submittedName>
        <fullName evidence="1">Uncharacterized protein</fullName>
    </submittedName>
</protein>
<organism evidence="1 2">
    <name type="scientific">Xenotaenia resolanae</name>
    <dbReference type="NCBI Taxonomy" id="208358"/>
    <lineage>
        <taxon>Eukaryota</taxon>
        <taxon>Metazoa</taxon>
        <taxon>Chordata</taxon>
        <taxon>Craniata</taxon>
        <taxon>Vertebrata</taxon>
        <taxon>Euteleostomi</taxon>
        <taxon>Actinopterygii</taxon>
        <taxon>Neopterygii</taxon>
        <taxon>Teleostei</taxon>
        <taxon>Neoteleostei</taxon>
        <taxon>Acanthomorphata</taxon>
        <taxon>Ovalentaria</taxon>
        <taxon>Atherinomorphae</taxon>
        <taxon>Cyprinodontiformes</taxon>
        <taxon>Goodeidae</taxon>
        <taxon>Xenotaenia</taxon>
    </lineage>
</organism>
<keyword evidence="2" id="KW-1185">Reference proteome</keyword>
<feature type="non-terminal residue" evidence="1">
    <location>
        <position position="1"/>
    </location>
</feature>
<evidence type="ECO:0000313" key="1">
    <source>
        <dbReference type="EMBL" id="MEQ2274063.1"/>
    </source>
</evidence>
<comment type="caution">
    <text evidence="1">The sequence shown here is derived from an EMBL/GenBank/DDBJ whole genome shotgun (WGS) entry which is preliminary data.</text>
</comment>